<organism evidence="9 10">
    <name type="scientific">Monoraphidium neglectum</name>
    <dbReference type="NCBI Taxonomy" id="145388"/>
    <lineage>
        <taxon>Eukaryota</taxon>
        <taxon>Viridiplantae</taxon>
        <taxon>Chlorophyta</taxon>
        <taxon>core chlorophytes</taxon>
        <taxon>Chlorophyceae</taxon>
        <taxon>CS clade</taxon>
        <taxon>Sphaeropleales</taxon>
        <taxon>Selenastraceae</taxon>
        <taxon>Monoraphidium</taxon>
    </lineage>
</organism>
<keyword evidence="4 6" id="KW-0689">Ribosomal protein</keyword>
<keyword evidence="3 7" id="KW-0694">RNA-binding</keyword>
<keyword evidence="9" id="KW-0413">Isomerase</keyword>
<sequence>MGLKERVIWKLAKGFRGRAANCITLARQQAEKGLLHAYRGRKEKKREHRSLWVQRINAGSREHGVKYSEFQAGLRQLNVQLNRKVLSELAATEPFSFQALVDQVRFMRGAPGGARGAGSSAGGGGGSGSAVGV</sequence>
<evidence type="ECO:0000256" key="7">
    <source>
        <dbReference type="RuleBase" id="RU004311"/>
    </source>
</evidence>
<dbReference type="InterPro" id="IPR049946">
    <property type="entry name" value="RIBOSOMAL_L20_CS"/>
</dbReference>
<dbReference type="GO" id="GO:0006412">
    <property type="term" value="P:translation"/>
    <property type="evidence" value="ECO:0007669"/>
    <property type="project" value="InterPro"/>
</dbReference>
<comment type="similarity">
    <text evidence="1 6">Belongs to the bacterial ribosomal protein bL20 family.</text>
</comment>
<keyword evidence="2 7" id="KW-0699">rRNA-binding</keyword>
<dbReference type="Gene3D" id="6.10.160.10">
    <property type="match status" value="1"/>
</dbReference>
<dbReference type="RefSeq" id="XP_013894872.1">
    <property type="nucleotide sequence ID" value="XM_014039418.1"/>
</dbReference>
<evidence type="ECO:0000256" key="6">
    <source>
        <dbReference type="RuleBase" id="RU000561"/>
    </source>
</evidence>
<dbReference type="SUPFAM" id="SSF74731">
    <property type="entry name" value="Ribosomal protein L20"/>
    <property type="match status" value="1"/>
</dbReference>
<keyword evidence="10" id="KW-1185">Reference proteome</keyword>
<evidence type="ECO:0000256" key="3">
    <source>
        <dbReference type="ARBA" id="ARBA00022884"/>
    </source>
</evidence>
<dbReference type="STRING" id="145388.A0A0D2J7T3"/>
<dbReference type="PANTHER" id="PTHR10986">
    <property type="entry name" value="39S RIBOSOMAL PROTEIN L20"/>
    <property type="match status" value="1"/>
</dbReference>
<evidence type="ECO:0000256" key="2">
    <source>
        <dbReference type="ARBA" id="ARBA00022730"/>
    </source>
</evidence>
<reference evidence="9 10" key="1">
    <citation type="journal article" date="2013" name="BMC Genomics">
        <title>Reconstruction of the lipid metabolism for the microalga Monoraphidium neglectum from its genome sequence reveals characteristics suitable for biofuel production.</title>
        <authorList>
            <person name="Bogen C."/>
            <person name="Al-Dilaimi A."/>
            <person name="Albersmeier A."/>
            <person name="Wichmann J."/>
            <person name="Grundmann M."/>
            <person name="Rupp O."/>
            <person name="Lauersen K.J."/>
            <person name="Blifernez-Klassen O."/>
            <person name="Kalinowski J."/>
            <person name="Goesmann A."/>
            <person name="Mussgnug J.H."/>
            <person name="Kruse O."/>
        </authorList>
    </citation>
    <scope>NUCLEOTIDE SEQUENCE [LARGE SCALE GENOMIC DNA]</scope>
    <source>
        <strain evidence="9 10">SAG 48.87</strain>
    </source>
</reference>
<dbReference type="FunFam" id="1.10.1900.20:FF:000001">
    <property type="entry name" value="50S ribosomal protein L20"/>
    <property type="match status" value="1"/>
</dbReference>
<dbReference type="OrthoDB" id="10251781at2759"/>
<comment type="function">
    <text evidence="7">Binds directly to 23S ribosomal RNA and is necessary for the in vitro assembly process of the 50S ribosomal subunit. It is not involved in the protein synthesizing functions of that subunit.</text>
</comment>
<dbReference type="Gene3D" id="1.10.1900.20">
    <property type="entry name" value="Ribosomal protein L20"/>
    <property type="match status" value="1"/>
</dbReference>
<feature type="region of interest" description="Disordered" evidence="8">
    <location>
        <begin position="112"/>
        <end position="133"/>
    </location>
</feature>
<name>A0A0D2J7T3_9CHLO</name>
<evidence type="ECO:0000256" key="5">
    <source>
        <dbReference type="ARBA" id="ARBA00023274"/>
    </source>
</evidence>
<dbReference type="EMBL" id="KK103288">
    <property type="protein sequence ID" value="KIY95852.1"/>
    <property type="molecule type" value="Genomic_DNA"/>
</dbReference>
<keyword evidence="5 6" id="KW-0687">Ribonucleoprotein</keyword>
<dbReference type="GO" id="GO:0019843">
    <property type="term" value="F:rRNA binding"/>
    <property type="evidence" value="ECO:0007669"/>
    <property type="project" value="UniProtKB-KW"/>
</dbReference>
<evidence type="ECO:0000256" key="4">
    <source>
        <dbReference type="ARBA" id="ARBA00022980"/>
    </source>
</evidence>
<accession>A0A0D2J7T3</accession>
<dbReference type="GO" id="GO:1990904">
    <property type="term" value="C:ribonucleoprotein complex"/>
    <property type="evidence" value="ECO:0007669"/>
    <property type="project" value="UniProtKB-KW"/>
</dbReference>
<dbReference type="Proteomes" id="UP000054498">
    <property type="component" value="Unassembled WGS sequence"/>
</dbReference>
<dbReference type="GO" id="GO:0005840">
    <property type="term" value="C:ribosome"/>
    <property type="evidence" value="ECO:0007669"/>
    <property type="project" value="UniProtKB-KW"/>
</dbReference>
<dbReference type="PRINTS" id="PR00062">
    <property type="entry name" value="RIBOSOMALL20"/>
</dbReference>
<dbReference type="InterPro" id="IPR035566">
    <property type="entry name" value="Ribosomal_protein_bL20_C"/>
</dbReference>
<dbReference type="NCBIfam" id="TIGR01032">
    <property type="entry name" value="rplT_bact"/>
    <property type="match status" value="1"/>
</dbReference>
<dbReference type="GO" id="GO:0016853">
    <property type="term" value="F:isomerase activity"/>
    <property type="evidence" value="ECO:0007669"/>
    <property type="project" value="UniProtKB-KW"/>
</dbReference>
<evidence type="ECO:0000256" key="1">
    <source>
        <dbReference type="ARBA" id="ARBA00007698"/>
    </source>
</evidence>
<dbReference type="PROSITE" id="PS00937">
    <property type="entry name" value="RIBOSOMAL_L20"/>
    <property type="match status" value="1"/>
</dbReference>
<dbReference type="KEGG" id="mng:MNEG_12110"/>
<evidence type="ECO:0000256" key="8">
    <source>
        <dbReference type="SAM" id="MobiDB-lite"/>
    </source>
</evidence>
<evidence type="ECO:0000313" key="10">
    <source>
        <dbReference type="Proteomes" id="UP000054498"/>
    </source>
</evidence>
<protein>
    <recommendedName>
        <fullName evidence="7">50S ribosomal protein L20</fullName>
    </recommendedName>
</protein>
<dbReference type="Pfam" id="PF00453">
    <property type="entry name" value="Ribosomal_L20"/>
    <property type="match status" value="1"/>
</dbReference>
<evidence type="ECO:0000313" key="9">
    <source>
        <dbReference type="EMBL" id="KIY95852.1"/>
    </source>
</evidence>
<gene>
    <name evidence="9" type="ORF">MNEG_12110</name>
</gene>
<dbReference type="InterPro" id="IPR005813">
    <property type="entry name" value="Ribosomal_bL20"/>
</dbReference>
<dbReference type="GeneID" id="25729440"/>
<dbReference type="AlphaFoldDB" id="A0A0D2J7T3"/>
<dbReference type="CDD" id="cd07026">
    <property type="entry name" value="Ribosomal_L20"/>
    <property type="match status" value="1"/>
</dbReference>
<dbReference type="GO" id="GO:0003735">
    <property type="term" value="F:structural constituent of ribosome"/>
    <property type="evidence" value="ECO:0007669"/>
    <property type="project" value="InterPro"/>
</dbReference>
<proteinExistence type="inferred from homology"/>